<dbReference type="EMBL" id="CAJOBD010009301">
    <property type="protein sequence ID" value="CAF4132206.1"/>
    <property type="molecule type" value="Genomic_DNA"/>
</dbReference>
<accession>A0A819X140</accession>
<name>A0A819X140_9BILA</name>
<gene>
    <name evidence="2" type="ORF">JBS370_LOCUS33108</name>
</gene>
<evidence type="ECO:0000313" key="3">
    <source>
        <dbReference type="Proteomes" id="UP000663836"/>
    </source>
</evidence>
<evidence type="ECO:0000313" key="2">
    <source>
        <dbReference type="EMBL" id="CAF4132206.1"/>
    </source>
</evidence>
<comment type="caution">
    <text evidence="2">The sequence shown here is derived from an EMBL/GenBank/DDBJ whole genome shotgun (WGS) entry which is preliminary data.</text>
</comment>
<proteinExistence type="predicted"/>
<organism evidence="2 3">
    <name type="scientific">Rotaria sordida</name>
    <dbReference type="NCBI Taxonomy" id="392033"/>
    <lineage>
        <taxon>Eukaryota</taxon>
        <taxon>Metazoa</taxon>
        <taxon>Spiralia</taxon>
        <taxon>Gnathifera</taxon>
        <taxon>Rotifera</taxon>
        <taxon>Eurotatoria</taxon>
        <taxon>Bdelloidea</taxon>
        <taxon>Philodinida</taxon>
        <taxon>Philodinidae</taxon>
        <taxon>Rotaria</taxon>
    </lineage>
</organism>
<feature type="compositionally biased region" description="Low complexity" evidence="1">
    <location>
        <begin position="1"/>
        <end position="10"/>
    </location>
</feature>
<protein>
    <submittedName>
        <fullName evidence="2">Uncharacterized protein</fullName>
    </submittedName>
</protein>
<dbReference type="AlphaFoldDB" id="A0A819X140"/>
<feature type="region of interest" description="Disordered" evidence="1">
    <location>
        <begin position="1"/>
        <end position="104"/>
    </location>
</feature>
<sequence length="104" mass="11212">MDNPNNNNIPAPFPNDPSTGSSPPAYNQHLPLITRPRARSLARPGSEIQHHSAIPVRAQVRTPPPTLSTTNPQHHVPSPTTTTKTTTTNPQHHVPSPTTTTTNP</sequence>
<evidence type="ECO:0000256" key="1">
    <source>
        <dbReference type="SAM" id="MobiDB-lite"/>
    </source>
</evidence>
<dbReference type="Proteomes" id="UP000663836">
    <property type="component" value="Unassembled WGS sequence"/>
</dbReference>
<reference evidence="2" key="1">
    <citation type="submission" date="2021-02" db="EMBL/GenBank/DDBJ databases">
        <authorList>
            <person name="Nowell W R."/>
        </authorList>
    </citation>
    <scope>NUCLEOTIDE SEQUENCE</scope>
</reference>